<evidence type="ECO:0000313" key="5">
    <source>
        <dbReference type="Proteomes" id="UP000315385"/>
    </source>
</evidence>
<sequence length="488" mass="52365">MRTKNRGQTEVIGVILLLGISTMVIGGSIVVATGSANDFSLAAQSENGENSISHVEAEMSAVAIGDSRNRMVSLSQTSNGRYLVQPDSGQVSVTYTETGTEEWNVTRPLGAIVYNSSDRDIAYQGGGVWSKEGEYTSIVSQPEFDYTQQTLTFPIIQVRKTGDDTVSYEDAEKPTTLESDALDYPLENGTVEIKVRSIYYEGWYEYFQTQTDTEANIYHHNNTATATLIVPDTIVLSNVVSLESEYDPSGNGNGNDPVVPEDELEENVPHASADPIITSERSAAEASNTNDAHSCVSESGISGSCELTAGTYYIDSDVDLSDDLTLDVSAGNITIATTGDFNINSHGVSVEGDAQNVVSYYIADDLQLQGNAEVTHPTGGSEIQNEFFVGDQFTDDASGSGNILIEGIIYAPESDTETGGNIDLQGALIANSLSVNGQSGQIRRGNVPLNYELDVTGVSDKIRFMHVTTNRVNASVENSKLYIESYSG</sequence>
<feature type="domain" description="DUF7305" evidence="3">
    <location>
        <begin position="263"/>
        <end position="440"/>
    </location>
</feature>
<dbReference type="OrthoDB" id="148042at2157"/>
<comment type="caution">
    <text evidence="4">The sequence shown here is derived from an EMBL/GenBank/DDBJ whole genome shotgun (WGS) entry which is preliminary data.</text>
</comment>
<name>A0A544QMR4_9EURY</name>
<organism evidence="4 5">
    <name type="scientific">Halonotius roseus</name>
    <dbReference type="NCBI Taxonomy" id="2511997"/>
    <lineage>
        <taxon>Archaea</taxon>
        <taxon>Methanobacteriati</taxon>
        <taxon>Methanobacteriota</taxon>
        <taxon>Stenosarchaea group</taxon>
        <taxon>Halobacteria</taxon>
        <taxon>Halobacteriales</taxon>
        <taxon>Haloferacaceae</taxon>
        <taxon>Halonotius</taxon>
    </lineage>
</organism>
<accession>A0A544QMR4</accession>
<evidence type="ECO:0000313" key="4">
    <source>
        <dbReference type="EMBL" id="TQQ80154.1"/>
    </source>
</evidence>
<dbReference type="AlphaFoldDB" id="A0A544QMR4"/>
<protein>
    <recommendedName>
        <fullName evidence="3">DUF7305 domain-containing protein</fullName>
    </recommendedName>
</protein>
<dbReference type="Proteomes" id="UP000315385">
    <property type="component" value="Unassembled WGS sequence"/>
</dbReference>
<reference evidence="4 5" key="1">
    <citation type="submission" date="2019-02" db="EMBL/GenBank/DDBJ databases">
        <title>Halonotius sp. a new haloqrchaeon isolated from saline water.</title>
        <authorList>
            <person name="Duran-Viseras A."/>
            <person name="Sanchez-Porro C."/>
            <person name="Ventosa A."/>
        </authorList>
    </citation>
    <scope>NUCLEOTIDE SEQUENCE [LARGE SCALE GENOMIC DNA]</scope>
    <source>
        <strain evidence="4 5">F9-27</strain>
    </source>
</reference>
<keyword evidence="2" id="KW-0812">Transmembrane</keyword>
<dbReference type="RefSeq" id="WP_142443277.1">
    <property type="nucleotide sequence ID" value="NZ_SESI01000002.1"/>
</dbReference>
<dbReference type="InterPro" id="IPR055713">
    <property type="entry name" value="DUF7289"/>
</dbReference>
<dbReference type="EMBL" id="SESI01000002">
    <property type="protein sequence ID" value="TQQ80154.1"/>
    <property type="molecule type" value="Genomic_DNA"/>
</dbReference>
<keyword evidence="2" id="KW-0472">Membrane</keyword>
<gene>
    <name evidence="4" type="ORF">EWF95_06565</name>
</gene>
<evidence type="ECO:0000259" key="3">
    <source>
        <dbReference type="Pfam" id="PF23981"/>
    </source>
</evidence>
<keyword evidence="2" id="KW-1133">Transmembrane helix</keyword>
<dbReference type="Pfam" id="PF23981">
    <property type="entry name" value="DUF7305"/>
    <property type="match status" value="1"/>
</dbReference>
<proteinExistence type="predicted"/>
<dbReference type="InterPro" id="IPR055729">
    <property type="entry name" value="DUF7305"/>
</dbReference>
<evidence type="ECO:0000256" key="2">
    <source>
        <dbReference type="SAM" id="Phobius"/>
    </source>
</evidence>
<dbReference type="Pfam" id="PF23960">
    <property type="entry name" value="DUF7289"/>
    <property type="match status" value="1"/>
</dbReference>
<evidence type="ECO:0000256" key="1">
    <source>
        <dbReference type="SAM" id="MobiDB-lite"/>
    </source>
</evidence>
<feature type="region of interest" description="Disordered" evidence="1">
    <location>
        <begin position="244"/>
        <end position="268"/>
    </location>
</feature>
<feature type="transmembrane region" description="Helical" evidence="2">
    <location>
        <begin position="12"/>
        <end position="32"/>
    </location>
</feature>
<keyword evidence="5" id="KW-1185">Reference proteome</keyword>